<gene>
    <name evidence="1" type="ORF">XELAEV_18029213mg</name>
</gene>
<organism evidence="1 2">
    <name type="scientific">Xenopus laevis</name>
    <name type="common">African clawed frog</name>
    <dbReference type="NCBI Taxonomy" id="8355"/>
    <lineage>
        <taxon>Eukaryota</taxon>
        <taxon>Metazoa</taxon>
        <taxon>Chordata</taxon>
        <taxon>Craniata</taxon>
        <taxon>Vertebrata</taxon>
        <taxon>Euteleostomi</taxon>
        <taxon>Amphibia</taxon>
        <taxon>Batrachia</taxon>
        <taxon>Anura</taxon>
        <taxon>Pipoidea</taxon>
        <taxon>Pipidae</taxon>
        <taxon>Xenopodinae</taxon>
        <taxon>Xenopus</taxon>
        <taxon>Xenopus</taxon>
    </lineage>
</organism>
<protein>
    <submittedName>
        <fullName evidence="1">Uncharacterized protein</fullName>
    </submittedName>
</protein>
<name>A0A974HHE4_XENLA</name>
<proteinExistence type="predicted"/>
<reference evidence="2" key="1">
    <citation type="journal article" date="2016" name="Nature">
        <title>Genome evolution in the allotetraploid frog Xenopus laevis.</title>
        <authorList>
            <person name="Session A.M."/>
            <person name="Uno Y."/>
            <person name="Kwon T."/>
            <person name="Chapman J.A."/>
            <person name="Toyoda A."/>
            <person name="Takahashi S."/>
            <person name="Fukui A."/>
            <person name="Hikosaka A."/>
            <person name="Suzuki A."/>
            <person name="Kondo M."/>
            <person name="van Heeringen S.J."/>
            <person name="Quigley I."/>
            <person name="Heinz S."/>
            <person name="Ogino H."/>
            <person name="Ochi H."/>
            <person name="Hellsten U."/>
            <person name="Lyons J.B."/>
            <person name="Simakov O."/>
            <person name="Putnam N."/>
            <person name="Stites J."/>
            <person name="Kuroki Y."/>
            <person name="Tanaka T."/>
            <person name="Michiue T."/>
            <person name="Watanabe M."/>
            <person name="Bogdanovic O."/>
            <person name="Lister R."/>
            <person name="Georgiou G."/>
            <person name="Paranjpe S.S."/>
            <person name="van Kruijsbergen I."/>
            <person name="Shu S."/>
            <person name="Carlson J."/>
            <person name="Kinoshita T."/>
            <person name="Ohta Y."/>
            <person name="Mawaribuchi S."/>
            <person name="Jenkins J."/>
            <person name="Grimwood J."/>
            <person name="Schmutz J."/>
            <person name="Mitros T."/>
            <person name="Mozaffari S.V."/>
            <person name="Suzuki Y."/>
            <person name="Haramoto Y."/>
            <person name="Yamamoto T.S."/>
            <person name="Takagi C."/>
            <person name="Heald R."/>
            <person name="Miller K."/>
            <person name="Haudenschild C."/>
            <person name="Kitzman J."/>
            <person name="Nakayama T."/>
            <person name="Izutsu Y."/>
            <person name="Robert J."/>
            <person name="Fortriede J."/>
            <person name="Burns K."/>
            <person name="Lotay V."/>
            <person name="Karimi K."/>
            <person name="Yasuoka Y."/>
            <person name="Dichmann D.S."/>
            <person name="Flajnik M.F."/>
            <person name="Houston D.W."/>
            <person name="Shendure J."/>
            <person name="DuPasquier L."/>
            <person name="Vize P.D."/>
            <person name="Zorn A.M."/>
            <person name="Ito M."/>
            <person name="Marcotte E.M."/>
            <person name="Wallingford J.B."/>
            <person name="Ito Y."/>
            <person name="Asashima M."/>
            <person name="Ueno N."/>
            <person name="Matsuda Y."/>
            <person name="Veenstra G.J."/>
            <person name="Fujiyama A."/>
            <person name="Harland R.M."/>
            <person name="Taira M."/>
            <person name="Rokhsar D.S."/>
        </authorList>
    </citation>
    <scope>NUCLEOTIDE SEQUENCE [LARGE SCALE GENOMIC DNA]</scope>
    <source>
        <strain evidence="2">J</strain>
    </source>
</reference>
<evidence type="ECO:0000313" key="2">
    <source>
        <dbReference type="Proteomes" id="UP000694892"/>
    </source>
</evidence>
<dbReference type="EMBL" id="CM004475">
    <property type="protein sequence ID" value="OCT78109.1"/>
    <property type="molecule type" value="Genomic_DNA"/>
</dbReference>
<dbReference type="Proteomes" id="UP000694892">
    <property type="component" value="Chromosome 5S"/>
</dbReference>
<evidence type="ECO:0000313" key="1">
    <source>
        <dbReference type="EMBL" id="OCT78109.1"/>
    </source>
</evidence>
<dbReference type="AlphaFoldDB" id="A0A974HHE4"/>
<accession>A0A974HHE4</accession>
<sequence>MCMCVTGQVKDTWQGAWGSVLWPHHSRLDAVWGITLAPRLCILARTIHLYSQCTAMISVCLSIYYLACLRLSHSCCEFMHSTATCSQYKRSWHVHKYCIAALYFHSMSTVIDYTGTLQSNSLE</sequence>